<proteinExistence type="predicted"/>
<evidence type="ECO:0008006" key="3">
    <source>
        <dbReference type="Google" id="ProtNLM"/>
    </source>
</evidence>
<comment type="caution">
    <text evidence="1">The sequence shown here is derived from an EMBL/GenBank/DDBJ whole genome shotgun (WGS) entry which is preliminary data.</text>
</comment>
<protein>
    <recommendedName>
        <fullName evidence="3">F-box domain-containing protein</fullName>
    </recommendedName>
</protein>
<dbReference type="EMBL" id="JAZAVJ010000354">
    <property type="protein sequence ID" value="KAK7398283.1"/>
    <property type="molecule type" value="Genomic_DNA"/>
</dbReference>
<keyword evidence="2" id="KW-1185">Reference proteome</keyword>
<sequence>MINIIDLPAEITSAIITQLPGSAIKALRASCRQLHHHASPLLYPVLYLSCHQLDLDVFRLVVNNPHLLSGVRELVIDDTTLAPSLSDWRVYHAIACRDDLWPDRKRPYFFDDEVFNDPGREWSQGPEKLLWELFMLVFQGHHENRLAHADISALKDALPKMKSLRSLVITNRNADEEHWTGAQSRESSSPVVKMWRRLGTKRRERPPFPPRCDWWAAWGSTMSRVNDFTLDWLDDELERNINVSGLPYVDESHNKDHGEDSEPGHYLQYNSVRSVARETRGLLVALEVLGEPSIQSQLTEFRIDASYDILDEMYQPGLPIRIFNHISPLADPIVMGFAGANNLSKLHLVISNGHKYWDGEDTLQQGHVGRLLGSVHQLEELVFEAHAMSTVAAIPENLTFKRLRRVEFSCGDMVPATLKAFLERHGGSLEELRIEYCNIDPDEQVGKWEDVARDILTLQDEGVTKLQTVILLSVYDFKPFTGCGKNNTMELDSGEDDKIYSWTYGVDESLRLVLDED</sequence>
<reference evidence="1 2" key="1">
    <citation type="journal article" date="2025" name="Microbiol. Resour. Announc.">
        <title>Draft genome sequences for Neonectria magnoliae and Neonectria punicea, canker pathogens of Liriodendron tulipifera and Acer saccharum in West Virginia.</title>
        <authorList>
            <person name="Petronek H.M."/>
            <person name="Kasson M.T."/>
            <person name="Metheny A.M."/>
            <person name="Stauder C.M."/>
            <person name="Lovett B."/>
            <person name="Lynch S.C."/>
            <person name="Garnas J.R."/>
            <person name="Kasson L.R."/>
            <person name="Stajich J.E."/>
        </authorList>
    </citation>
    <scope>NUCLEOTIDE SEQUENCE [LARGE SCALE GENOMIC DNA]</scope>
    <source>
        <strain evidence="1 2">NRRL 64653</strain>
    </source>
</reference>
<evidence type="ECO:0000313" key="1">
    <source>
        <dbReference type="EMBL" id="KAK7398283.1"/>
    </source>
</evidence>
<name>A0ABR1GJG0_9HYPO</name>
<accession>A0ABR1GJG0</accession>
<dbReference type="Proteomes" id="UP001498476">
    <property type="component" value="Unassembled WGS sequence"/>
</dbReference>
<organism evidence="1 2">
    <name type="scientific">Neonectria punicea</name>
    <dbReference type="NCBI Taxonomy" id="979145"/>
    <lineage>
        <taxon>Eukaryota</taxon>
        <taxon>Fungi</taxon>
        <taxon>Dikarya</taxon>
        <taxon>Ascomycota</taxon>
        <taxon>Pezizomycotina</taxon>
        <taxon>Sordariomycetes</taxon>
        <taxon>Hypocreomycetidae</taxon>
        <taxon>Hypocreales</taxon>
        <taxon>Nectriaceae</taxon>
        <taxon>Neonectria</taxon>
    </lineage>
</organism>
<gene>
    <name evidence="1" type="ORF">QQX98_012341</name>
</gene>
<evidence type="ECO:0000313" key="2">
    <source>
        <dbReference type="Proteomes" id="UP001498476"/>
    </source>
</evidence>